<dbReference type="AlphaFoldDB" id="A0A9P7YD59"/>
<comment type="caution">
    <text evidence="2">The sequence shown here is derived from an EMBL/GenBank/DDBJ whole genome shotgun (WGS) entry which is preliminary data.</text>
</comment>
<evidence type="ECO:0000313" key="3">
    <source>
        <dbReference type="Proteomes" id="UP000824998"/>
    </source>
</evidence>
<dbReference type="EMBL" id="MU251600">
    <property type="protein sequence ID" value="KAG9231471.1"/>
    <property type="molecule type" value="Genomic_DNA"/>
</dbReference>
<evidence type="ECO:0000313" key="2">
    <source>
        <dbReference type="EMBL" id="KAG9231471.1"/>
    </source>
</evidence>
<keyword evidence="3" id="KW-1185">Reference proteome</keyword>
<proteinExistence type="predicted"/>
<gene>
    <name evidence="2" type="ORF">BJ875DRAFT_486979</name>
</gene>
<accession>A0A9P7YD59</accession>
<reference evidence="2" key="1">
    <citation type="journal article" date="2021" name="IMA Fungus">
        <title>Genomic characterization of three marine fungi, including Emericellopsis atlantica sp. nov. with signatures of a generalist lifestyle and marine biomass degradation.</title>
        <authorList>
            <person name="Hagestad O.C."/>
            <person name="Hou L."/>
            <person name="Andersen J.H."/>
            <person name="Hansen E.H."/>
            <person name="Altermark B."/>
            <person name="Li C."/>
            <person name="Kuhnert E."/>
            <person name="Cox R.J."/>
            <person name="Crous P.W."/>
            <person name="Spatafora J.W."/>
            <person name="Lail K."/>
            <person name="Amirebrahimi M."/>
            <person name="Lipzen A."/>
            <person name="Pangilinan J."/>
            <person name="Andreopoulos W."/>
            <person name="Hayes R.D."/>
            <person name="Ng V."/>
            <person name="Grigoriev I.V."/>
            <person name="Jackson S.A."/>
            <person name="Sutton T.D.S."/>
            <person name="Dobson A.D.W."/>
            <person name="Rama T."/>
        </authorList>
    </citation>
    <scope>NUCLEOTIDE SEQUENCE</scope>
    <source>
        <strain evidence="2">TRa018bII</strain>
    </source>
</reference>
<feature type="chain" id="PRO_5040180054" evidence="1">
    <location>
        <begin position="22"/>
        <end position="320"/>
    </location>
</feature>
<dbReference type="OrthoDB" id="5329807at2759"/>
<protein>
    <submittedName>
        <fullName evidence="2">Uncharacterized protein</fullName>
    </submittedName>
</protein>
<feature type="signal peptide" evidence="1">
    <location>
        <begin position="1"/>
        <end position="21"/>
    </location>
</feature>
<evidence type="ECO:0000256" key="1">
    <source>
        <dbReference type="SAM" id="SignalP"/>
    </source>
</evidence>
<dbReference type="Proteomes" id="UP000824998">
    <property type="component" value="Unassembled WGS sequence"/>
</dbReference>
<organism evidence="2 3">
    <name type="scientific">Amylocarpus encephaloides</name>
    <dbReference type="NCBI Taxonomy" id="45428"/>
    <lineage>
        <taxon>Eukaryota</taxon>
        <taxon>Fungi</taxon>
        <taxon>Dikarya</taxon>
        <taxon>Ascomycota</taxon>
        <taxon>Pezizomycotina</taxon>
        <taxon>Leotiomycetes</taxon>
        <taxon>Helotiales</taxon>
        <taxon>Helotiales incertae sedis</taxon>
        <taxon>Amylocarpus</taxon>
    </lineage>
</organism>
<sequence>MQFKESTILAFIALMGQLASAVPTMSVRTPVDETRYNEIMETLKQDGVTFDWSTVERRWEEDSVPGFTKRVTVDDSFPVNKIPECKDDPSYAIPKKTGYSINQGYKVPKIGSKDACDNGYLLKKDRCWTEQWWVETEIVFENWKNTGFAIDCAKTSSCSTTTIDLGQTCTSHSVSNDNGFEQGIEGKLEFAIASGGKFTIGTNPKYSYKHSEGDTSTICTSESSQARCTFDDEKCHSVWSAQRNMKIHGHLQRVCYRGNDSNGIQQNTKRDDGTYVRGQLGYSFTYPINKMVGCAALCGDQTYPDPTPAEGNGREPLSWA</sequence>
<keyword evidence="1" id="KW-0732">Signal</keyword>
<name>A0A9P7YD59_9HELO</name>